<evidence type="ECO:0000313" key="2">
    <source>
        <dbReference type="EMBL" id="PNH05525.1"/>
    </source>
</evidence>
<reference evidence="2 3" key="1">
    <citation type="journal article" date="2017" name="Mol. Biol. Evol.">
        <title>The 4-celled Tetrabaena socialis nuclear genome reveals the essential components for genetic control of cell number at the origin of multicellularity in the volvocine lineage.</title>
        <authorList>
            <person name="Featherston J."/>
            <person name="Arakaki Y."/>
            <person name="Hanschen E.R."/>
            <person name="Ferris P.J."/>
            <person name="Michod R.E."/>
            <person name="Olson B.J.S.C."/>
            <person name="Nozaki H."/>
            <person name="Durand P.M."/>
        </authorList>
    </citation>
    <scope>NUCLEOTIDE SEQUENCE [LARGE SCALE GENOMIC DNA]</scope>
    <source>
        <strain evidence="2 3">NIES-571</strain>
    </source>
</reference>
<keyword evidence="3" id="KW-1185">Reference proteome</keyword>
<sequence>MSLLQEKLAAARRTAQGCPFARVSSGRPVAPLRPVAKTAPQRRADVRALAAETTTPNLSGGDVYVIEPKPLDVGVEKHTISIFVADEAGLINRVAGVFARRGANIESLAVGLTVDKALFTVVVAGKAATV</sequence>
<feature type="non-terminal residue" evidence="2">
    <location>
        <position position="130"/>
    </location>
</feature>
<dbReference type="Gene3D" id="3.30.70.260">
    <property type="match status" value="1"/>
</dbReference>
<comment type="caution">
    <text evidence="2">The sequence shown here is derived from an EMBL/GenBank/DDBJ whole genome shotgun (WGS) entry which is preliminary data.</text>
</comment>
<protein>
    <submittedName>
        <fullName evidence="2">Acetolactate synthase small subunit</fullName>
    </submittedName>
</protein>
<dbReference type="GO" id="GO:0009097">
    <property type="term" value="P:isoleucine biosynthetic process"/>
    <property type="evidence" value="ECO:0007669"/>
    <property type="project" value="TreeGrafter"/>
</dbReference>
<dbReference type="Proteomes" id="UP000236333">
    <property type="component" value="Unassembled WGS sequence"/>
</dbReference>
<name>A0A2J7ZZ30_9CHLO</name>
<dbReference type="AlphaFoldDB" id="A0A2J7ZZ30"/>
<dbReference type="EMBL" id="PGGS01000299">
    <property type="protein sequence ID" value="PNH05525.1"/>
    <property type="molecule type" value="Genomic_DNA"/>
</dbReference>
<dbReference type="PANTHER" id="PTHR30239">
    <property type="entry name" value="ACETOLACTATE SYNTHASE SMALL SUBUNIT"/>
    <property type="match status" value="1"/>
</dbReference>
<dbReference type="PANTHER" id="PTHR30239:SF0">
    <property type="entry name" value="ACETOLACTATE SYNTHASE SMALL SUBUNIT 1, CHLOROPLASTIC"/>
    <property type="match status" value="1"/>
</dbReference>
<dbReference type="OrthoDB" id="2013116at2759"/>
<dbReference type="GO" id="GO:0003984">
    <property type="term" value="F:acetolactate synthase activity"/>
    <property type="evidence" value="ECO:0007669"/>
    <property type="project" value="TreeGrafter"/>
</dbReference>
<dbReference type="PROSITE" id="PS51671">
    <property type="entry name" value="ACT"/>
    <property type="match status" value="1"/>
</dbReference>
<proteinExistence type="predicted"/>
<evidence type="ECO:0000313" key="3">
    <source>
        <dbReference type="Proteomes" id="UP000236333"/>
    </source>
</evidence>
<accession>A0A2J7ZZ30</accession>
<feature type="domain" description="ACT" evidence="1">
    <location>
        <begin position="79"/>
        <end position="130"/>
    </location>
</feature>
<dbReference type="Pfam" id="PF22629">
    <property type="entry name" value="ACT_AHAS_ss"/>
    <property type="match status" value="1"/>
</dbReference>
<dbReference type="InterPro" id="IPR002912">
    <property type="entry name" value="ACT_dom"/>
</dbReference>
<gene>
    <name evidence="2" type="ORF">TSOC_008205</name>
</gene>
<dbReference type="GO" id="GO:1990610">
    <property type="term" value="F:acetolactate synthase regulator activity"/>
    <property type="evidence" value="ECO:0007669"/>
    <property type="project" value="InterPro"/>
</dbReference>
<dbReference type="GO" id="GO:0009099">
    <property type="term" value="P:L-valine biosynthetic process"/>
    <property type="evidence" value="ECO:0007669"/>
    <property type="project" value="TreeGrafter"/>
</dbReference>
<organism evidence="2 3">
    <name type="scientific">Tetrabaena socialis</name>
    <dbReference type="NCBI Taxonomy" id="47790"/>
    <lineage>
        <taxon>Eukaryota</taxon>
        <taxon>Viridiplantae</taxon>
        <taxon>Chlorophyta</taxon>
        <taxon>core chlorophytes</taxon>
        <taxon>Chlorophyceae</taxon>
        <taxon>CS clade</taxon>
        <taxon>Chlamydomonadales</taxon>
        <taxon>Tetrabaenaceae</taxon>
        <taxon>Tetrabaena</taxon>
    </lineage>
</organism>
<dbReference type="InterPro" id="IPR054480">
    <property type="entry name" value="AHAS_small-like_ACT"/>
</dbReference>
<dbReference type="InterPro" id="IPR004789">
    <property type="entry name" value="Acetalactate_synth_ssu"/>
</dbReference>
<evidence type="ECO:0000259" key="1">
    <source>
        <dbReference type="PROSITE" id="PS51671"/>
    </source>
</evidence>
<dbReference type="GO" id="GO:0005829">
    <property type="term" value="C:cytosol"/>
    <property type="evidence" value="ECO:0007669"/>
    <property type="project" value="TreeGrafter"/>
</dbReference>
<dbReference type="SUPFAM" id="SSF55021">
    <property type="entry name" value="ACT-like"/>
    <property type="match status" value="1"/>
</dbReference>
<dbReference type="InterPro" id="IPR045865">
    <property type="entry name" value="ACT-like_dom_sf"/>
</dbReference>